<reference evidence="1 2" key="1">
    <citation type="submission" date="2017-09" db="EMBL/GenBank/DDBJ databases">
        <authorList>
            <person name="Ehlers B."/>
            <person name="Leendertz F.H."/>
        </authorList>
    </citation>
    <scope>NUCLEOTIDE SEQUENCE [LARGE SCALE GENOMIC DNA]</scope>
    <source>
        <strain evidence="1 2">CGMCC 1.05381</strain>
    </source>
</reference>
<protein>
    <recommendedName>
        <fullName evidence="3">Apea-like HEPN domain-containing protein</fullName>
    </recommendedName>
</protein>
<dbReference type="OrthoDB" id="5138556at2"/>
<name>A0A2C8YAH5_9MICO</name>
<accession>A0A2C8YAH5</accession>
<organism evidence="1 2">
    <name type="scientific">Salinibacterium xinjiangense</name>
    <dbReference type="NCBI Taxonomy" id="386302"/>
    <lineage>
        <taxon>Bacteria</taxon>
        <taxon>Bacillati</taxon>
        <taxon>Actinomycetota</taxon>
        <taxon>Actinomycetes</taxon>
        <taxon>Micrococcales</taxon>
        <taxon>Microbacteriaceae</taxon>
        <taxon>Salinibacterium</taxon>
    </lineage>
</organism>
<dbReference type="Proteomes" id="UP000219440">
    <property type="component" value="Unassembled WGS sequence"/>
</dbReference>
<dbReference type="EMBL" id="OCST01000001">
    <property type="protein sequence ID" value="SOE47221.1"/>
    <property type="molecule type" value="Genomic_DNA"/>
</dbReference>
<evidence type="ECO:0008006" key="3">
    <source>
        <dbReference type="Google" id="ProtNLM"/>
    </source>
</evidence>
<proteinExistence type="predicted"/>
<gene>
    <name evidence="1" type="ORF">SAMN06296378_0204</name>
</gene>
<evidence type="ECO:0000313" key="1">
    <source>
        <dbReference type="EMBL" id="SOE47221.1"/>
    </source>
</evidence>
<dbReference type="RefSeq" id="WP_097059392.1">
    <property type="nucleotide sequence ID" value="NZ_BMLC01000002.1"/>
</dbReference>
<keyword evidence="2" id="KW-1185">Reference proteome</keyword>
<sequence length="319" mass="35096">MNYMFRFPFDLAETQRINVDGQEMLIFEEGERRIIIRSGTELPIAQVGRLEVRGYGYCSEDEARADGARWKGATAMGLLRSNLGVDFRARQVPHYLTEEGKQHFARFFEARPGERLGSDVPGVSIFQDGSEPARFIRMFTTSRQISTGERALAAIRDSYDETAVPDAAALVAIDMFGSYFHMPSTDAQFLSLMIALEALVVPLPFDGVNADAVASVITHIRTLDLDPSARDSLAARVGHLGEESIGQAGKRVAMGLGDRLYGGLDAPSFFTYCYRMRSAIVHGSENRPDPAELHDAIAALLSFTRDLIQIHVLGKTTSG</sequence>
<evidence type="ECO:0000313" key="2">
    <source>
        <dbReference type="Proteomes" id="UP000219440"/>
    </source>
</evidence>
<dbReference type="AlphaFoldDB" id="A0A2C8YAH5"/>